<reference evidence="2" key="1">
    <citation type="submission" date="2020-02" db="EMBL/GenBank/DDBJ databases">
        <authorList>
            <person name="Meier V. D."/>
        </authorList>
    </citation>
    <scope>NUCLEOTIDE SEQUENCE</scope>
    <source>
        <strain evidence="2">AVDCRST_MAG06</strain>
    </source>
</reference>
<evidence type="ECO:0000313" key="2">
    <source>
        <dbReference type="EMBL" id="CAA9418684.1"/>
    </source>
</evidence>
<sequence length="248" mass="25111">SPRSRAASNSATRAGANSATASSDPHVSRSPSMMCCSTLPRSRRRARAAWPSIGRAHSATWGSSAGLMNASRSRGMGGASSTRRSSGSGARAAASTATAAPIECPTSVSGPASSRWTTRSRTPPASLTAVERPSAGERPWPGRSTASTRCVEDSARASGPHAACELPSPCTHSTAGASRGPPRSATCTGPSTSSQVEDVLTMSAPPPWKPATARPSSAGIRRPAAQTPGQASGAAPRLPGGSRRKDRD</sequence>
<name>A0A6J4PKP6_9ACTN</name>
<gene>
    <name evidence="2" type="ORF">AVDCRST_MAG06-3373</name>
</gene>
<feature type="non-terminal residue" evidence="2">
    <location>
        <position position="248"/>
    </location>
</feature>
<proteinExistence type="predicted"/>
<feature type="compositionally biased region" description="Polar residues" evidence="1">
    <location>
        <begin position="106"/>
        <end position="125"/>
    </location>
</feature>
<evidence type="ECO:0000256" key="1">
    <source>
        <dbReference type="SAM" id="MobiDB-lite"/>
    </source>
</evidence>
<dbReference type="AlphaFoldDB" id="A0A6J4PKP6"/>
<feature type="region of interest" description="Disordered" evidence="1">
    <location>
        <begin position="1"/>
        <end position="248"/>
    </location>
</feature>
<feature type="non-terminal residue" evidence="2">
    <location>
        <position position="1"/>
    </location>
</feature>
<feature type="compositionally biased region" description="Low complexity" evidence="1">
    <location>
        <begin position="1"/>
        <end position="23"/>
    </location>
</feature>
<feature type="compositionally biased region" description="Low complexity" evidence="1">
    <location>
        <begin position="70"/>
        <end position="100"/>
    </location>
</feature>
<feature type="compositionally biased region" description="Polar residues" evidence="1">
    <location>
        <begin position="185"/>
        <end position="196"/>
    </location>
</feature>
<protein>
    <submittedName>
        <fullName evidence="2">Uncharacterized protein</fullName>
    </submittedName>
</protein>
<accession>A0A6J4PKP6</accession>
<dbReference type="EMBL" id="CADCUP010000225">
    <property type="protein sequence ID" value="CAA9418684.1"/>
    <property type="molecule type" value="Genomic_DNA"/>
</dbReference>
<organism evidence="2">
    <name type="scientific">uncultured Nocardioides sp</name>
    <dbReference type="NCBI Taxonomy" id="198441"/>
    <lineage>
        <taxon>Bacteria</taxon>
        <taxon>Bacillati</taxon>
        <taxon>Actinomycetota</taxon>
        <taxon>Actinomycetes</taxon>
        <taxon>Propionibacteriales</taxon>
        <taxon>Nocardioidaceae</taxon>
        <taxon>Nocardioides</taxon>
        <taxon>environmental samples</taxon>
    </lineage>
</organism>